<feature type="transmembrane region" description="Helical" evidence="4">
    <location>
        <begin position="158"/>
        <end position="178"/>
    </location>
</feature>
<evidence type="ECO:0000256" key="4">
    <source>
        <dbReference type="SAM" id="Phobius"/>
    </source>
</evidence>
<sequence>MFKKILIINMLFYLPMWMSKILHPIYWESSGHIDLFSYSYIAMAIVGTLTFSYTPLIRKFGLYHCLIIGFIFYAVGLSLRGFPINLSISLISGISAGIGANIITLCSQGFILEAEKNERKKLILHSGNILSISQGVGIFLSGILVFFISFFSENSYQISLIIIALITLAGVFFVPTHIKKEDPEIGKSENNNCSITYYSFVFVNKKSILYCFISMCLLGVVWSIIIPTFPIFLKNAKLPPEMIGLTLSLGVFLGILVKNAYASLTKNNAYHPMLISLSTSVSIYLFYISLKIGSIYLIFSSFILFSIFRTLNSFIIDILKFSMTRKEPTILLLGLIQTFFLLGDVLGGIFMPFIYQNNILLDYPFIFPLLISSGMFFFLIAKKEFNKAT</sequence>
<dbReference type="Gene3D" id="1.20.1250.20">
    <property type="entry name" value="MFS general substrate transporter like domains"/>
    <property type="match status" value="2"/>
</dbReference>
<evidence type="ECO:0000256" key="3">
    <source>
        <dbReference type="ARBA" id="ARBA00023136"/>
    </source>
</evidence>
<gene>
    <name evidence="5" type="ORF">FE392_06520</name>
</gene>
<feature type="transmembrane region" description="Helical" evidence="4">
    <location>
        <begin position="5"/>
        <end position="23"/>
    </location>
</feature>
<protein>
    <submittedName>
        <fullName evidence="5">MFS transporter</fullName>
    </submittedName>
</protein>
<evidence type="ECO:0000256" key="2">
    <source>
        <dbReference type="ARBA" id="ARBA00022989"/>
    </source>
</evidence>
<evidence type="ECO:0000256" key="1">
    <source>
        <dbReference type="ARBA" id="ARBA00022692"/>
    </source>
</evidence>
<dbReference type="RefSeq" id="WP_319929416.1">
    <property type="nucleotide sequence ID" value="NZ_VCDN01000019.1"/>
</dbReference>
<dbReference type="SUPFAM" id="SSF103473">
    <property type="entry name" value="MFS general substrate transporter"/>
    <property type="match status" value="1"/>
</dbReference>
<organism evidence="5 6">
    <name type="scientific">Xenorhabdus santafensis</name>
    <dbReference type="NCBI Taxonomy" id="2582833"/>
    <lineage>
        <taxon>Bacteria</taxon>
        <taxon>Pseudomonadati</taxon>
        <taxon>Pseudomonadota</taxon>
        <taxon>Gammaproteobacteria</taxon>
        <taxon>Enterobacterales</taxon>
        <taxon>Morganellaceae</taxon>
        <taxon>Xenorhabdus</taxon>
    </lineage>
</organism>
<keyword evidence="1 4" id="KW-0812">Transmembrane</keyword>
<dbReference type="Proteomes" id="UP001271890">
    <property type="component" value="Unassembled WGS sequence"/>
</dbReference>
<keyword evidence="3 4" id="KW-0472">Membrane</keyword>
<reference evidence="6" key="1">
    <citation type="journal article" date="2024" name="Toxins">
        <title>Genome Sequence Analysis of Native Xenorhabdus Strains Isolated from Entomopathogenic Nematodes in Argentina.</title>
        <authorList>
            <person name="Palma L."/>
            <person name="Frizzo L."/>
            <person name="Kaiser S."/>
            <person name="Berry C."/>
            <person name="Caballero P."/>
            <person name="Bode H.B."/>
            <person name="Del Valle E.E."/>
        </authorList>
    </citation>
    <scope>NUCLEOTIDE SEQUENCE [LARGE SCALE GENOMIC DNA]</scope>
    <source>
        <strain evidence="6">12</strain>
    </source>
</reference>
<comment type="caution">
    <text evidence="5">The sequence shown here is derived from an EMBL/GenBank/DDBJ whole genome shotgun (WGS) entry which is preliminary data.</text>
</comment>
<name>A0ABU4S885_9GAMM</name>
<feature type="transmembrane region" description="Helical" evidence="4">
    <location>
        <begin position="208"/>
        <end position="232"/>
    </location>
</feature>
<dbReference type="InterPro" id="IPR011701">
    <property type="entry name" value="MFS"/>
</dbReference>
<evidence type="ECO:0000313" key="6">
    <source>
        <dbReference type="Proteomes" id="UP001271890"/>
    </source>
</evidence>
<feature type="transmembrane region" description="Helical" evidence="4">
    <location>
        <begin position="88"/>
        <end position="111"/>
    </location>
</feature>
<feature type="transmembrane region" description="Helical" evidence="4">
    <location>
        <begin position="269"/>
        <end position="289"/>
    </location>
</feature>
<feature type="transmembrane region" description="Helical" evidence="4">
    <location>
        <begin position="361"/>
        <end position="381"/>
    </location>
</feature>
<feature type="transmembrane region" description="Helical" evidence="4">
    <location>
        <begin position="60"/>
        <end position="82"/>
    </location>
</feature>
<keyword evidence="6" id="KW-1185">Reference proteome</keyword>
<feature type="transmembrane region" description="Helical" evidence="4">
    <location>
        <begin position="295"/>
        <end position="319"/>
    </location>
</feature>
<feature type="transmembrane region" description="Helical" evidence="4">
    <location>
        <begin position="238"/>
        <end position="257"/>
    </location>
</feature>
<keyword evidence="2 4" id="KW-1133">Transmembrane helix</keyword>
<accession>A0ABU4S885</accession>
<dbReference type="EMBL" id="VCDN01000019">
    <property type="protein sequence ID" value="MDX7986986.1"/>
    <property type="molecule type" value="Genomic_DNA"/>
</dbReference>
<feature type="transmembrane region" description="Helical" evidence="4">
    <location>
        <begin position="331"/>
        <end position="355"/>
    </location>
</feature>
<feature type="transmembrane region" description="Helical" evidence="4">
    <location>
        <begin position="132"/>
        <end position="152"/>
    </location>
</feature>
<proteinExistence type="predicted"/>
<feature type="transmembrane region" description="Helical" evidence="4">
    <location>
        <begin position="35"/>
        <end position="53"/>
    </location>
</feature>
<dbReference type="Pfam" id="PF07690">
    <property type="entry name" value="MFS_1"/>
    <property type="match status" value="1"/>
</dbReference>
<dbReference type="InterPro" id="IPR036259">
    <property type="entry name" value="MFS_trans_sf"/>
</dbReference>
<evidence type="ECO:0000313" key="5">
    <source>
        <dbReference type="EMBL" id="MDX7986986.1"/>
    </source>
</evidence>